<protein>
    <submittedName>
        <fullName evidence="2 3">Uncharacterized protein LOC112684866 isoform X1</fullName>
    </submittedName>
</protein>
<evidence type="ECO:0000313" key="1">
    <source>
        <dbReference type="Proteomes" id="UP000694846"/>
    </source>
</evidence>
<dbReference type="RefSeq" id="XP_025412362.1">
    <property type="nucleotide sequence ID" value="XM_025556577.1"/>
</dbReference>
<dbReference type="AlphaFoldDB" id="A0A8B8FP85"/>
<sequence>MDLEDRRIRHDTPKIKCHERKNKRKGMVYHWKTKGKTKCPNKETTKIQKPAQINPLMTVLMSSRPQLDQTTVLENTCTERMPLTAYRTVVLELPENLQYKPAVKKPIPSCKSTRKCIVPDFNKLKLNLRWILRNNKDTIRCRSYYVGKSERYYYTHDFFTPIVLY</sequence>
<dbReference type="RefSeq" id="XP_025412364.1">
    <property type="nucleotide sequence ID" value="XM_025556579.1"/>
</dbReference>
<dbReference type="OrthoDB" id="6577440at2759"/>
<accession>A0A8B8FP85</accession>
<evidence type="ECO:0000313" key="3">
    <source>
        <dbReference type="RefSeq" id="XP_025412363.1"/>
    </source>
</evidence>
<dbReference type="RefSeq" id="XP_025412363.1">
    <property type="nucleotide sequence ID" value="XM_025556578.1"/>
</dbReference>
<reference evidence="2 3" key="1">
    <citation type="submission" date="2025-04" db="UniProtKB">
        <authorList>
            <consortium name="RefSeq"/>
        </authorList>
    </citation>
    <scope>IDENTIFICATION</scope>
    <source>
        <tissue evidence="2 3">Whole body</tissue>
    </source>
</reference>
<organism evidence="1 3">
    <name type="scientific">Sipha flava</name>
    <name type="common">yellow sugarcane aphid</name>
    <dbReference type="NCBI Taxonomy" id="143950"/>
    <lineage>
        <taxon>Eukaryota</taxon>
        <taxon>Metazoa</taxon>
        <taxon>Ecdysozoa</taxon>
        <taxon>Arthropoda</taxon>
        <taxon>Hexapoda</taxon>
        <taxon>Insecta</taxon>
        <taxon>Pterygota</taxon>
        <taxon>Neoptera</taxon>
        <taxon>Paraneoptera</taxon>
        <taxon>Hemiptera</taxon>
        <taxon>Sternorrhyncha</taxon>
        <taxon>Aphidomorpha</taxon>
        <taxon>Aphidoidea</taxon>
        <taxon>Aphididae</taxon>
        <taxon>Sipha</taxon>
    </lineage>
</organism>
<gene>
    <name evidence="2 3 4" type="primary">LOC112684866</name>
</gene>
<dbReference type="Proteomes" id="UP000694846">
    <property type="component" value="Unplaced"/>
</dbReference>
<evidence type="ECO:0000313" key="4">
    <source>
        <dbReference type="RefSeq" id="XP_025412364.1"/>
    </source>
</evidence>
<proteinExistence type="predicted"/>
<name>A0A8B8FP85_9HEMI</name>
<dbReference type="GeneID" id="112684866"/>
<evidence type="ECO:0000313" key="2">
    <source>
        <dbReference type="RefSeq" id="XP_025412362.1"/>
    </source>
</evidence>
<keyword evidence="1" id="KW-1185">Reference proteome</keyword>